<comment type="subunit">
    <text evidence="4">Homodimer.</text>
</comment>
<reference evidence="10 11" key="1">
    <citation type="journal article" date="2016" name="Front. Microbiol.">
        <title>Fuerstia marisgermanicae gen. nov., sp. nov., an Unusual Member of the Phylum Planctomycetes from the German Wadden Sea.</title>
        <authorList>
            <person name="Kohn T."/>
            <person name="Heuer A."/>
            <person name="Jogler M."/>
            <person name="Vollmers J."/>
            <person name="Boedeker C."/>
            <person name="Bunk B."/>
            <person name="Rast P."/>
            <person name="Borchert D."/>
            <person name="Glockner I."/>
            <person name="Freese H.M."/>
            <person name="Klenk H.P."/>
            <person name="Overmann J."/>
            <person name="Kaster A.K."/>
            <person name="Rohde M."/>
            <person name="Wiegand S."/>
            <person name="Jogler C."/>
        </authorList>
    </citation>
    <scope>NUCLEOTIDE SEQUENCE [LARGE SCALE GENOMIC DNA]</scope>
    <source>
        <strain evidence="10 11">NH11</strain>
    </source>
</reference>
<dbReference type="EC" id="2.5.1.140" evidence="5"/>
<comment type="pathway">
    <text evidence="2">Siderophore biosynthesis.</text>
</comment>
<dbReference type="OrthoDB" id="9808024at2"/>
<dbReference type="KEGG" id="fmr:Fuma_06210"/>
<accession>A0A1P8WR53</accession>
<evidence type="ECO:0000256" key="8">
    <source>
        <dbReference type="ARBA" id="ARBA00022898"/>
    </source>
</evidence>
<proteinExistence type="inferred from homology"/>
<keyword evidence="8" id="KW-0663">Pyridoxal phosphate</keyword>
<sequence length="342" mass="36979">MVSQPLCSGAAVADGILNAIGRTPLVRFRRFLSDPSIKLYAKLECLNPGGSAKDRPAMQMLNHAIAANEVREGTTVIESSSGNMGIGLAQACRYHGLPLICVVDPHAQPQNVAIMKALGAKIRRVNAPVGGSFLSARLRLVARLLKSTPNSYWPNQYANRQNPQSHFEGTIREIDNALNGDFDYLFVATSSTGTARGCRDYLRGRRRATRVVAVDAKGSVLFGGQAGDRLIPGLGAGREPRLAKNQTFDDVRRVTDFDCVVGCRRAADREAVLVGGSAGGVLETVRSMQDELAGSRCVAILHDSGTRYLDTVFNDDWVHSELGVGLDELQTRVADRELMELS</sequence>
<dbReference type="InterPro" id="IPR050214">
    <property type="entry name" value="Cys_Synth/Cystath_Beta-Synth"/>
</dbReference>
<dbReference type="Proteomes" id="UP000187735">
    <property type="component" value="Chromosome"/>
</dbReference>
<organism evidence="10 11">
    <name type="scientific">Fuerstiella marisgermanici</name>
    <dbReference type="NCBI Taxonomy" id="1891926"/>
    <lineage>
        <taxon>Bacteria</taxon>
        <taxon>Pseudomonadati</taxon>
        <taxon>Planctomycetota</taxon>
        <taxon>Planctomycetia</taxon>
        <taxon>Planctomycetales</taxon>
        <taxon>Planctomycetaceae</taxon>
        <taxon>Fuerstiella</taxon>
    </lineage>
</organism>
<evidence type="ECO:0000256" key="3">
    <source>
        <dbReference type="ARBA" id="ARBA00008519"/>
    </source>
</evidence>
<evidence type="ECO:0000313" key="11">
    <source>
        <dbReference type="Proteomes" id="UP000187735"/>
    </source>
</evidence>
<dbReference type="GO" id="GO:0006535">
    <property type="term" value="P:cysteine biosynthetic process from serine"/>
    <property type="evidence" value="ECO:0007669"/>
    <property type="project" value="InterPro"/>
</dbReference>
<dbReference type="EMBL" id="CP017641">
    <property type="protein sequence ID" value="APZ96541.1"/>
    <property type="molecule type" value="Genomic_DNA"/>
</dbReference>
<protein>
    <recommendedName>
        <fullName evidence="6">N-(2-amino-2-carboxyethyl)-L-glutamate synthase</fullName>
        <ecNumber evidence="5">2.5.1.140</ecNumber>
    </recommendedName>
</protein>
<dbReference type="CDD" id="cd01561">
    <property type="entry name" value="CBS_like"/>
    <property type="match status" value="1"/>
</dbReference>
<evidence type="ECO:0000256" key="4">
    <source>
        <dbReference type="ARBA" id="ARBA00011738"/>
    </source>
</evidence>
<dbReference type="Pfam" id="PF00291">
    <property type="entry name" value="PALP"/>
    <property type="match status" value="1"/>
</dbReference>
<evidence type="ECO:0000256" key="2">
    <source>
        <dbReference type="ARBA" id="ARBA00004924"/>
    </source>
</evidence>
<dbReference type="InterPro" id="IPR023927">
    <property type="entry name" value="SbnA"/>
</dbReference>
<keyword evidence="7" id="KW-0808">Transferase</keyword>
<gene>
    <name evidence="10" type="primary">sbnA</name>
    <name evidence="10" type="ORF">Fuma_06210</name>
</gene>
<dbReference type="NCBIfam" id="TIGR03945">
    <property type="entry name" value="PLP_SbnA_fam"/>
    <property type="match status" value="1"/>
</dbReference>
<evidence type="ECO:0000256" key="6">
    <source>
        <dbReference type="ARBA" id="ARBA00016985"/>
    </source>
</evidence>
<comment type="cofactor">
    <cofactor evidence="1">
        <name>pyridoxal 5'-phosphate</name>
        <dbReference type="ChEBI" id="CHEBI:597326"/>
    </cofactor>
</comment>
<dbReference type="InterPro" id="IPR036052">
    <property type="entry name" value="TrpB-like_PALP_sf"/>
</dbReference>
<dbReference type="Gene3D" id="3.40.50.1100">
    <property type="match status" value="2"/>
</dbReference>
<dbReference type="InterPro" id="IPR001926">
    <property type="entry name" value="TrpB-like_PALP"/>
</dbReference>
<dbReference type="RefSeq" id="WP_077028670.1">
    <property type="nucleotide sequence ID" value="NZ_CP017641.1"/>
</dbReference>
<dbReference type="GO" id="GO:0016765">
    <property type="term" value="F:transferase activity, transferring alkyl or aryl (other than methyl) groups"/>
    <property type="evidence" value="ECO:0007669"/>
    <property type="project" value="UniProtKB-ARBA"/>
</dbReference>
<dbReference type="STRING" id="1891926.Fuma_06210"/>
<evidence type="ECO:0000259" key="9">
    <source>
        <dbReference type="Pfam" id="PF00291"/>
    </source>
</evidence>
<dbReference type="PANTHER" id="PTHR10314">
    <property type="entry name" value="CYSTATHIONINE BETA-SYNTHASE"/>
    <property type="match status" value="1"/>
</dbReference>
<evidence type="ECO:0000256" key="5">
    <source>
        <dbReference type="ARBA" id="ARBA00012331"/>
    </source>
</evidence>
<evidence type="ECO:0000256" key="7">
    <source>
        <dbReference type="ARBA" id="ARBA00022679"/>
    </source>
</evidence>
<dbReference type="AlphaFoldDB" id="A0A1P8WR53"/>
<dbReference type="PROSITE" id="PS00901">
    <property type="entry name" value="CYS_SYNTHASE"/>
    <property type="match status" value="1"/>
</dbReference>
<dbReference type="SUPFAM" id="SSF53686">
    <property type="entry name" value="Tryptophan synthase beta subunit-like PLP-dependent enzymes"/>
    <property type="match status" value="1"/>
</dbReference>
<comment type="similarity">
    <text evidence="3">Belongs to the cysteine synthase/cystathionine beta-synthase family. SbnA subfamily.</text>
</comment>
<dbReference type="InterPro" id="IPR001216">
    <property type="entry name" value="P-phosphate_BS"/>
</dbReference>
<evidence type="ECO:0000256" key="1">
    <source>
        <dbReference type="ARBA" id="ARBA00001933"/>
    </source>
</evidence>
<keyword evidence="11" id="KW-1185">Reference proteome</keyword>
<feature type="domain" description="Tryptophan synthase beta chain-like PALP" evidence="9">
    <location>
        <begin position="17"/>
        <end position="302"/>
    </location>
</feature>
<evidence type="ECO:0000313" key="10">
    <source>
        <dbReference type="EMBL" id="APZ96541.1"/>
    </source>
</evidence>
<name>A0A1P8WR53_9PLAN</name>